<gene>
    <name evidence="1" type="ORF">M9H77_06351</name>
</gene>
<proteinExistence type="predicted"/>
<evidence type="ECO:0000313" key="1">
    <source>
        <dbReference type="EMBL" id="KAI5675401.1"/>
    </source>
</evidence>
<accession>A0ACC0BS21</accession>
<dbReference type="EMBL" id="CM044702">
    <property type="protein sequence ID" value="KAI5675401.1"/>
    <property type="molecule type" value="Genomic_DNA"/>
</dbReference>
<name>A0ACC0BS21_CATRO</name>
<protein>
    <submittedName>
        <fullName evidence="1">Uncharacterized protein</fullName>
    </submittedName>
</protein>
<keyword evidence="2" id="KW-1185">Reference proteome</keyword>
<sequence length="317" mass="36667">MPLLEVVGMTPTVKNFTVATAFVRNKQAPTFREVLQQIKQLYFLSAVSTRNEQDLNAHEPCIITTNRESGLMHVIDEDTRNWGCHPCSQEKDMDSEMRNLSFLLDQISTGPISKVREMRRRPSWAPRGKGREHPSTSSTFPFSDTFPSFVNPFMENWKNMEGDGNYEHQWLEVRKQMCFKLEHMTNMYVSLFESVEWYYELIQRTQWWEGYAPPAHWLDTPDFLYFISNAFNLCLVLIARIGSTSVLSLYSQMNQTGGMIMDAYYPLYICNSNIIVLIESVVGQSLILAGLHIGARDMLEHIHQEIPFMLSIGCYCN</sequence>
<dbReference type="Proteomes" id="UP001060085">
    <property type="component" value="Linkage Group LG02"/>
</dbReference>
<comment type="caution">
    <text evidence="1">The sequence shown here is derived from an EMBL/GenBank/DDBJ whole genome shotgun (WGS) entry which is preliminary data.</text>
</comment>
<evidence type="ECO:0000313" key="2">
    <source>
        <dbReference type="Proteomes" id="UP001060085"/>
    </source>
</evidence>
<organism evidence="1 2">
    <name type="scientific">Catharanthus roseus</name>
    <name type="common">Madagascar periwinkle</name>
    <name type="synonym">Vinca rosea</name>
    <dbReference type="NCBI Taxonomy" id="4058"/>
    <lineage>
        <taxon>Eukaryota</taxon>
        <taxon>Viridiplantae</taxon>
        <taxon>Streptophyta</taxon>
        <taxon>Embryophyta</taxon>
        <taxon>Tracheophyta</taxon>
        <taxon>Spermatophyta</taxon>
        <taxon>Magnoliopsida</taxon>
        <taxon>eudicotyledons</taxon>
        <taxon>Gunneridae</taxon>
        <taxon>Pentapetalae</taxon>
        <taxon>asterids</taxon>
        <taxon>lamiids</taxon>
        <taxon>Gentianales</taxon>
        <taxon>Apocynaceae</taxon>
        <taxon>Rauvolfioideae</taxon>
        <taxon>Vinceae</taxon>
        <taxon>Catharanthinae</taxon>
        <taxon>Catharanthus</taxon>
    </lineage>
</organism>
<reference evidence="2" key="1">
    <citation type="journal article" date="2023" name="Nat. Plants">
        <title>Single-cell RNA sequencing provides a high-resolution roadmap for understanding the multicellular compartmentation of specialized metabolism.</title>
        <authorList>
            <person name="Sun S."/>
            <person name="Shen X."/>
            <person name="Li Y."/>
            <person name="Li Y."/>
            <person name="Wang S."/>
            <person name="Li R."/>
            <person name="Zhang H."/>
            <person name="Shen G."/>
            <person name="Guo B."/>
            <person name="Wei J."/>
            <person name="Xu J."/>
            <person name="St-Pierre B."/>
            <person name="Chen S."/>
            <person name="Sun C."/>
        </authorList>
    </citation>
    <scope>NUCLEOTIDE SEQUENCE [LARGE SCALE GENOMIC DNA]</scope>
</reference>